<dbReference type="Proteomes" id="UP000052068">
    <property type="component" value="Unassembled WGS sequence"/>
</dbReference>
<comment type="caution">
    <text evidence="9">The sequence shown here is derived from an EMBL/GenBank/DDBJ whole genome shotgun (WGS) entry which is preliminary data.</text>
</comment>
<reference evidence="9 10" key="1">
    <citation type="submission" date="2015-03" db="EMBL/GenBank/DDBJ databases">
        <title>Draft Genome Sequences of Agrobacterium nepotum Strain 39/7T (= CFBP 7436T = LMG 26435T) and Agrobacterium sp. Strain KFB 330 (= CFBP 8308 = LMG 28674).</title>
        <authorList>
            <person name="Kuzmanovic N."/>
            <person name="Pulawska J."/>
            <person name="Obradovic A."/>
        </authorList>
    </citation>
    <scope>NUCLEOTIDE SEQUENCE [LARGE SCALE GENOMIC DNA]</scope>
    <source>
        <strain evidence="9 10">39/7</strain>
    </source>
</reference>
<dbReference type="InterPro" id="IPR011006">
    <property type="entry name" value="CheY-like_superfamily"/>
</dbReference>
<feature type="modified residue" description="4-aspartylphosphate" evidence="6">
    <location>
        <position position="74"/>
    </location>
</feature>
<dbReference type="EMBL" id="JWJH01000007">
    <property type="protein sequence ID" value="KJF67969.1"/>
    <property type="molecule type" value="Genomic_DNA"/>
</dbReference>
<evidence type="ECO:0000259" key="8">
    <source>
        <dbReference type="PROSITE" id="PS50110"/>
    </source>
</evidence>
<evidence type="ECO:0000313" key="9">
    <source>
        <dbReference type="EMBL" id="KJF67969.1"/>
    </source>
</evidence>
<dbReference type="RefSeq" id="WP_045019223.1">
    <property type="nucleotide sequence ID" value="NZ_JWJH01000007.1"/>
</dbReference>
<evidence type="ECO:0000256" key="3">
    <source>
        <dbReference type="ARBA" id="ARBA00023015"/>
    </source>
</evidence>
<keyword evidence="4" id="KW-0238">DNA-binding</keyword>
<feature type="region of interest" description="Disordered" evidence="7">
    <location>
        <begin position="1"/>
        <end position="23"/>
    </location>
</feature>
<protein>
    <submittedName>
        <fullName evidence="9">Chemotaxis protein CheY</fullName>
    </submittedName>
</protein>
<keyword evidence="1 6" id="KW-0597">Phosphoprotein</keyword>
<evidence type="ECO:0000256" key="5">
    <source>
        <dbReference type="ARBA" id="ARBA00023163"/>
    </source>
</evidence>
<dbReference type="Pfam" id="PF00072">
    <property type="entry name" value="Response_reg"/>
    <property type="match status" value="1"/>
</dbReference>
<dbReference type="CDD" id="cd17563">
    <property type="entry name" value="REC_RegA-like"/>
    <property type="match status" value="1"/>
</dbReference>
<dbReference type="PANTHER" id="PTHR44591">
    <property type="entry name" value="STRESS RESPONSE REGULATOR PROTEIN 1"/>
    <property type="match status" value="1"/>
</dbReference>
<keyword evidence="3" id="KW-0805">Transcription regulation</keyword>
<gene>
    <name evidence="9" type="ORF">RS75_08325</name>
</gene>
<keyword evidence="5" id="KW-0804">Transcription</keyword>
<keyword evidence="10" id="KW-1185">Reference proteome</keyword>
<evidence type="ECO:0000256" key="6">
    <source>
        <dbReference type="PROSITE-ProRule" id="PRU00169"/>
    </source>
</evidence>
<evidence type="ECO:0000256" key="2">
    <source>
        <dbReference type="ARBA" id="ARBA00023012"/>
    </source>
</evidence>
<name>A0ABR5CSZ9_9HYPH</name>
<organism evidence="9 10">
    <name type="scientific">Rhizobium nepotum 39/7</name>
    <dbReference type="NCBI Taxonomy" id="1368418"/>
    <lineage>
        <taxon>Bacteria</taxon>
        <taxon>Pseudomonadati</taxon>
        <taxon>Pseudomonadota</taxon>
        <taxon>Alphaproteobacteria</taxon>
        <taxon>Hyphomicrobiales</taxon>
        <taxon>Rhizobiaceae</taxon>
        <taxon>Rhizobium/Agrobacterium group</taxon>
        <taxon>Rhizobium</taxon>
    </lineage>
</organism>
<dbReference type="SMART" id="SM00448">
    <property type="entry name" value="REC"/>
    <property type="match status" value="1"/>
</dbReference>
<dbReference type="NCBIfam" id="NF033791">
    <property type="entry name" value="ActR_PrrA_rreg"/>
    <property type="match status" value="1"/>
</dbReference>
<feature type="domain" description="Response regulatory" evidence="8">
    <location>
        <begin position="25"/>
        <end position="139"/>
    </location>
</feature>
<dbReference type="SUPFAM" id="SSF52172">
    <property type="entry name" value="CheY-like"/>
    <property type="match status" value="1"/>
</dbReference>
<dbReference type="InterPro" id="IPR050595">
    <property type="entry name" value="Bact_response_regulator"/>
</dbReference>
<evidence type="ECO:0000256" key="1">
    <source>
        <dbReference type="ARBA" id="ARBA00022553"/>
    </source>
</evidence>
<dbReference type="Gene3D" id="1.10.10.60">
    <property type="entry name" value="Homeodomain-like"/>
    <property type="match status" value="1"/>
</dbReference>
<dbReference type="PANTHER" id="PTHR44591:SF14">
    <property type="entry name" value="PROTEIN PILG"/>
    <property type="match status" value="1"/>
</dbReference>
<dbReference type="InterPro" id="IPR001789">
    <property type="entry name" value="Sig_transdc_resp-reg_receiver"/>
</dbReference>
<feature type="compositionally biased region" description="Polar residues" evidence="7">
    <location>
        <begin position="1"/>
        <end position="14"/>
    </location>
</feature>
<evidence type="ECO:0000256" key="4">
    <source>
        <dbReference type="ARBA" id="ARBA00023125"/>
    </source>
</evidence>
<dbReference type="PROSITE" id="PS50110">
    <property type="entry name" value="RESPONSE_REGULATORY"/>
    <property type="match status" value="1"/>
</dbReference>
<evidence type="ECO:0000256" key="7">
    <source>
        <dbReference type="SAM" id="MobiDB-lite"/>
    </source>
</evidence>
<keyword evidence="2" id="KW-0902">Two-component regulatory system</keyword>
<proteinExistence type="predicted"/>
<evidence type="ECO:0000313" key="10">
    <source>
        <dbReference type="Proteomes" id="UP000052068"/>
    </source>
</evidence>
<accession>A0ABR5CSZ9</accession>
<dbReference type="InterPro" id="IPR047772">
    <property type="entry name" value="ActR_PrrA_rreg"/>
</dbReference>
<sequence length="195" mass="21670">MTTEDQTPSISVPTDNDDPIGPDRSLLIVDDDGPFLRRLARAMETRGFVVDTAETVSDGIARSKAAPPKYAVVDLRLADGNGLEVIEAIRQNRDDTQIVVLTGYGNIATAVTAVKLGALDYLAKPADADDVFNALTQRKGEKTEVPENPMSADRVRWEHIQRVYEMCERNVSETARRLNMHRRTLQRILAKRAPK</sequence>
<dbReference type="Gene3D" id="3.40.50.2300">
    <property type="match status" value="1"/>
</dbReference>